<dbReference type="Pfam" id="PF08751">
    <property type="entry name" value="TrwC"/>
    <property type="match status" value="1"/>
</dbReference>
<dbReference type="EMBL" id="UARW01000004">
    <property type="protein sequence ID" value="SPW71088.1"/>
    <property type="molecule type" value="Genomic_DNA"/>
</dbReference>
<dbReference type="InterPro" id="IPR014862">
    <property type="entry name" value="TrwC"/>
</dbReference>
<dbReference type="GO" id="GO:0003678">
    <property type="term" value="F:DNA helicase activity"/>
    <property type="evidence" value="ECO:0007669"/>
    <property type="project" value="InterPro"/>
</dbReference>
<feature type="domain" description="DNA helicase TraI type C-terminal" evidence="1">
    <location>
        <begin position="1470"/>
        <end position="1544"/>
    </location>
</feature>
<feature type="domain" description="TraI helicase-associated ssDBD N-terminal" evidence="5">
    <location>
        <begin position="450"/>
        <end position="547"/>
    </location>
</feature>
<dbReference type="InterPro" id="IPR040668">
    <property type="entry name" value="TraI_2B"/>
</dbReference>
<reference evidence="6 7" key="1">
    <citation type="submission" date="2018-06" db="EMBL/GenBank/DDBJ databases">
        <authorList>
            <consortium name="Pathogen Informatics"/>
            <person name="Doyle S."/>
        </authorList>
    </citation>
    <scope>NUCLEOTIDE SEQUENCE [LARGE SCALE GENOMIC DNA]</scope>
    <source>
        <strain evidence="6 7">NCTC8009</strain>
    </source>
</reference>
<dbReference type="Pfam" id="PF18272">
    <property type="entry name" value="ssDNA_TraI_N"/>
    <property type="match status" value="1"/>
</dbReference>
<keyword evidence="6" id="KW-0547">Nucleotide-binding</keyword>
<keyword evidence="6" id="KW-0347">Helicase</keyword>
<dbReference type="CDD" id="cd17933">
    <property type="entry name" value="DEXSc_RecD-like"/>
    <property type="match status" value="1"/>
</dbReference>
<dbReference type="InterPro" id="IPR014059">
    <property type="entry name" value="TraI/TrwC_relax"/>
</dbReference>
<dbReference type="NCBIfam" id="TIGR02686">
    <property type="entry name" value="relax_trwC"/>
    <property type="match status" value="1"/>
</dbReference>
<dbReference type="SUPFAM" id="SSF52540">
    <property type="entry name" value="P-loop containing nucleoside triphosphate hydrolases"/>
    <property type="match status" value="2"/>
</dbReference>
<evidence type="ECO:0000313" key="7">
    <source>
        <dbReference type="Proteomes" id="UP000250991"/>
    </source>
</evidence>
<dbReference type="InterPro" id="IPR009767">
    <property type="entry name" value="DNA_helicase_TraI_C"/>
</dbReference>
<dbReference type="GO" id="GO:0003677">
    <property type="term" value="F:DNA binding"/>
    <property type="evidence" value="ECO:0007669"/>
    <property type="project" value="InterPro"/>
</dbReference>
<evidence type="ECO:0000259" key="3">
    <source>
        <dbReference type="Pfam" id="PF18272"/>
    </source>
</evidence>
<protein>
    <submittedName>
        <fullName evidence="6">Conjugal transfer nickase/helicase TraI</fullName>
    </submittedName>
</protein>
<gene>
    <name evidence="6" type="primary">traI_5</name>
    <name evidence="6" type="ORF">NCTC8009_00368</name>
</gene>
<dbReference type="NCBIfam" id="NF041492">
    <property type="entry name" value="MobF"/>
    <property type="match status" value="1"/>
</dbReference>
<sequence>MLSISSIKGDAGYYSHEDNYYASGSLDSRWMGEGAEKLGLKGEVASADMDAVRQGKLPDGSDLSRMVNGVNKHRSGYDLTFSAPKSVSVMALVGEDRRFIEAHNRAVAVVMQEVEKLVSARITEEGKTETVLTGNMVAALYNHDTSRDLDPQLHTHALVFNATFAGEKWRSLASDTRMKTGFSENLYATKIALGNLYRSALREDVESMGFETVAAGKNGLWELKDVPVDVFSSRSQTIREAAGPDASAKSRDVAALDTRQAKAWADPELLKADWRRRLADEKFDIDGYIRQAQARVEVPGAVAGGHSGIHAPDLSGGASSGEIADEQVRKAVSDTISALSEKKVQFTWSEMLAGTVNRLPSAPGLFEQARAGIDAAIEGQRLIPLDREKGIFTSDIHLLNELSVHQLARTAIQEQTVLLFPERAQERDIPAGDAVSVLTQDKSPVAILSGRGGAQALRERTEDVAMMARSQGREVMVIAADGRSGQFMSESPHLAGHVMLRSQMNADTVLPVQGTVIVDRAERLSLKETVLLQEKALSAGAQLIFMDTENRQGTGNALSVLKEAGIPQYRFYSTQLPEVRLVSEADKRSRYSQLAQDYVRLSAEGRDVVAQVTGAREQQQLTDIIRESRREAGELGREQMTIRVLEPVWLDSKTRHQRDNYRAGMVMEQWDAEKKMMTRHTIDRVAEATNSLVLLGEDGSRLTLKVSQLDGSWSLYRSRTLAVSEGDRVRALGRELKGAIKAKEPFTVTALENGAIRLRSGDRELRLPTERAVKLAHDYVEGTGAGTSASRTVLAAVGPRSLNKQVLNALAQSGGDIRIYTPLEAGQAARKVENVSSVRLASDQVRQSTGETNLDTAIQASRERLMSDAEQAVNLAIPRAQQGQVYLSEIALLSEAVKSGQPLADVRTEIARQVNSGELIQLDSVSGVGNRVLVPRVAYEMEKSIIRHIAEGKDAVQPLMALTPASVLAGLTAGQREATRTVLENTDRFMAIQGYAGVGKTTQFRAVMGALNTLSESVRPQVIGLGPTHRAVHEMREAGVEARTLASFLSETRQAIQAGETPDFRNVLFLTDESSMVGNRDMAELYQLVAAGGGRMVSSGDTAQLQAVSTGQPFRLVQQRSAIDTVVMQEIVRQTPALRPAIESIIAGQVETSLRQVGDVSPLQVPRQEGAWVPEKSVMEIRAPKKGQEQDTPAAGEQTLTPEQLSLVRTDIIEAIRDDWMGRTPEAQQQTLVVAELNADRHAINAAIHAARHEKGDTGAEERTFTVLEPLRVPDNALRAAETFAEYTGAVAMMNERYWTVAEVNTQDAVVTLRNADGESVLLSPQQNTAQDISLFTPRELTVSQGDRVRFTRSDTDRGYVANSLWEVAGFTDDGAIRFRQGELEKIVDPQAMTEDRHIDLAYALTVYGVQGASERFAIALTGTEGGRKRMASLESTYVTLSRAKEHVQVYTDNLEDWQQQVRQSDGGKTAHDLLHEKSDRESDTGNRLLATASRLDKTALGRRVLAENGLEGETMARFIAAGKKYPAPYVALPVWNRHGKEAGRC</sequence>
<dbReference type="CDD" id="cd18809">
    <property type="entry name" value="SF1_C_RecD"/>
    <property type="match status" value="1"/>
</dbReference>
<feature type="domain" description="TrwC relaxase" evidence="2">
    <location>
        <begin position="11"/>
        <end position="279"/>
    </location>
</feature>
<name>A0A2X1LME1_ECOLX</name>
<keyword evidence="6" id="KW-0067">ATP-binding</keyword>
<evidence type="ECO:0000259" key="5">
    <source>
        <dbReference type="Pfam" id="PF22232"/>
    </source>
</evidence>
<dbReference type="InterPro" id="IPR040987">
    <property type="entry name" value="TraI_N"/>
</dbReference>
<evidence type="ECO:0000259" key="4">
    <source>
        <dbReference type="Pfam" id="PF18340"/>
    </source>
</evidence>
<proteinExistence type="predicted"/>
<accession>A0A2X1LME1</accession>
<dbReference type="InterPro" id="IPR054558">
    <property type="entry name" value="TraI_hel_assoc_DBD_N"/>
</dbReference>
<dbReference type="Proteomes" id="UP000250991">
    <property type="component" value="Unassembled WGS sequence"/>
</dbReference>
<feature type="domain" description="TraI N-terminal subdomain" evidence="3">
    <location>
        <begin position="586"/>
        <end position="638"/>
    </location>
</feature>
<organism evidence="6 7">
    <name type="scientific">Escherichia coli</name>
    <dbReference type="NCBI Taxonomy" id="562"/>
    <lineage>
        <taxon>Bacteria</taxon>
        <taxon>Pseudomonadati</taxon>
        <taxon>Pseudomonadota</taxon>
        <taxon>Gammaproteobacteria</taxon>
        <taxon>Enterobacterales</taxon>
        <taxon>Enterobacteriaceae</taxon>
        <taxon>Escherichia</taxon>
    </lineage>
</organism>
<dbReference type="Pfam" id="PF13604">
    <property type="entry name" value="AAA_30"/>
    <property type="match status" value="1"/>
</dbReference>
<dbReference type="InterPro" id="IPR027417">
    <property type="entry name" value="P-loop_NTPase"/>
</dbReference>
<evidence type="ECO:0000259" key="1">
    <source>
        <dbReference type="Pfam" id="PF07057"/>
    </source>
</evidence>
<dbReference type="Gene3D" id="3.40.50.300">
    <property type="entry name" value="P-loop containing nucleotide triphosphate hydrolases"/>
    <property type="match status" value="2"/>
</dbReference>
<dbReference type="Gene3D" id="2.30.30.940">
    <property type="match status" value="1"/>
</dbReference>
<dbReference type="GO" id="GO:0005524">
    <property type="term" value="F:ATP binding"/>
    <property type="evidence" value="ECO:0007669"/>
    <property type="project" value="InterPro"/>
</dbReference>
<evidence type="ECO:0000259" key="2">
    <source>
        <dbReference type="Pfam" id="PF08751"/>
    </source>
</evidence>
<dbReference type="SUPFAM" id="SSF55464">
    <property type="entry name" value="Origin of replication-binding domain, RBD-like"/>
    <property type="match status" value="1"/>
</dbReference>
<dbReference type="Pfam" id="PF22232">
    <property type="entry name" value="TraI_hel_assoc_N"/>
    <property type="match status" value="1"/>
</dbReference>
<feature type="domain" description="TraI 2B/2B-like" evidence="4">
    <location>
        <begin position="644"/>
        <end position="723"/>
    </location>
</feature>
<keyword evidence="6" id="KW-0378">Hydrolase</keyword>
<dbReference type="Pfam" id="PF18340">
    <property type="entry name" value="TraI_2B"/>
    <property type="match status" value="1"/>
</dbReference>
<evidence type="ECO:0000313" key="6">
    <source>
        <dbReference type="EMBL" id="SPW71088.1"/>
    </source>
</evidence>
<dbReference type="Pfam" id="PF07057">
    <property type="entry name" value="TraI_C"/>
    <property type="match status" value="1"/>
</dbReference>
<dbReference type="NCBIfam" id="TIGR02760">
    <property type="entry name" value="TraI_TIGR"/>
    <property type="match status" value="1"/>
</dbReference>
<dbReference type="GO" id="GO:0016818">
    <property type="term" value="F:hydrolase activity, acting on acid anhydrides, in phosphorus-containing anhydrides"/>
    <property type="evidence" value="ECO:0007669"/>
    <property type="project" value="InterPro"/>
</dbReference>
<dbReference type="InterPro" id="IPR014129">
    <property type="entry name" value="Conjug_relaxase_TraI"/>
</dbReference>